<sequence>MADLPSEAFVQVREKEVIFFILRNILTRFGIPAEIVDRTTAKNVTGQTPFSLVFGTEAMIPMEMAIPTVRTNLQTPESNNEALAQDLDTVGELKDLA</sequence>
<gene>
    <name evidence="1" type="ORF">L1987_63646</name>
</gene>
<comment type="caution">
    <text evidence="1">The sequence shown here is derived from an EMBL/GenBank/DDBJ whole genome shotgun (WGS) entry which is preliminary data.</text>
</comment>
<proteinExistence type="predicted"/>
<dbReference type="EMBL" id="CM042038">
    <property type="protein sequence ID" value="KAI3732441.1"/>
    <property type="molecule type" value="Genomic_DNA"/>
</dbReference>
<name>A0ACB9CDV2_9ASTR</name>
<reference evidence="2" key="1">
    <citation type="journal article" date="2022" name="Mol. Ecol. Resour.">
        <title>The genomes of chicory, endive, great burdock and yacon provide insights into Asteraceae palaeo-polyploidization history and plant inulin production.</title>
        <authorList>
            <person name="Fan W."/>
            <person name="Wang S."/>
            <person name="Wang H."/>
            <person name="Wang A."/>
            <person name="Jiang F."/>
            <person name="Liu H."/>
            <person name="Zhao H."/>
            <person name="Xu D."/>
            <person name="Zhang Y."/>
        </authorList>
    </citation>
    <scope>NUCLEOTIDE SEQUENCE [LARGE SCALE GENOMIC DNA]</scope>
    <source>
        <strain evidence="2">cv. Yunnan</strain>
    </source>
</reference>
<dbReference type="Proteomes" id="UP001056120">
    <property type="component" value="Linkage Group LG21"/>
</dbReference>
<accession>A0ACB9CDV2</accession>
<organism evidence="1 2">
    <name type="scientific">Smallanthus sonchifolius</name>
    <dbReference type="NCBI Taxonomy" id="185202"/>
    <lineage>
        <taxon>Eukaryota</taxon>
        <taxon>Viridiplantae</taxon>
        <taxon>Streptophyta</taxon>
        <taxon>Embryophyta</taxon>
        <taxon>Tracheophyta</taxon>
        <taxon>Spermatophyta</taxon>
        <taxon>Magnoliopsida</taxon>
        <taxon>eudicotyledons</taxon>
        <taxon>Gunneridae</taxon>
        <taxon>Pentapetalae</taxon>
        <taxon>asterids</taxon>
        <taxon>campanulids</taxon>
        <taxon>Asterales</taxon>
        <taxon>Asteraceae</taxon>
        <taxon>Asteroideae</taxon>
        <taxon>Heliantheae alliance</taxon>
        <taxon>Millerieae</taxon>
        <taxon>Smallanthus</taxon>
    </lineage>
</organism>
<protein>
    <submittedName>
        <fullName evidence="1">Uncharacterized protein</fullName>
    </submittedName>
</protein>
<reference evidence="1 2" key="2">
    <citation type="journal article" date="2022" name="Mol. Ecol. Resour.">
        <title>The genomes of chicory, endive, great burdock and yacon provide insights into Asteraceae paleo-polyploidization history and plant inulin production.</title>
        <authorList>
            <person name="Fan W."/>
            <person name="Wang S."/>
            <person name="Wang H."/>
            <person name="Wang A."/>
            <person name="Jiang F."/>
            <person name="Liu H."/>
            <person name="Zhao H."/>
            <person name="Xu D."/>
            <person name="Zhang Y."/>
        </authorList>
    </citation>
    <scope>NUCLEOTIDE SEQUENCE [LARGE SCALE GENOMIC DNA]</scope>
    <source>
        <strain evidence="2">cv. Yunnan</strain>
        <tissue evidence="1">Leaves</tissue>
    </source>
</reference>
<evidence type="ECO:0000313" key="1">
    <source>
        <dbReference type="EMBL" id="KAI3732441.1"/>
    </source>
</evidence>
<evidence type="ECO:0000313" key="2">
    <source>
        <dbReference type="Proteomes" id="UP001056120"/>
    </source>
</evidence>
<keyword evidence="2" id="KW-1185">Reference proteome</keyword>